<dbReference type="GO" id="GO:0003725">
    <property type="term" value="F:double-stranded RNA binding"/>
    <property type="evidence" value="ECO:0007669"/>
    <property type="project" value="TreeGrafter"/>
</dbReference>
<keyword evidence="15" id="KW-0699">rRNA-binding</keyword>
<dbReference type="SUPFAM" id="SSF69065">
    <property type="entry name" value="RNase III domain-like"/>
    <property type="match status" value="1"/>
</dbReference>
<comment type="similarity">
    <text evidence="3">Belongs to the ribonuclease III family.</text>
</comment>
<proteinExistence type="inferred from homology"/>
<feature type="domain" description="DRBM" evidence="16">
    <location>
        <begin position="161"/>
        <end position="229"/>
    </location>
</feature>
<keyword evidence="7 15" id="KW-0507">mRNA processing</keyword>
<dbReference type="Gene3D" id="3.30.160.20">
    <property type="match status" value="1"/>
</dbReference>
<dbReference type="Proteomes" id="UP000078287">
    <property type="component" value="Unassembled WGS sequence"/>
</dbReference>
<evidence type="ECO:0000256" key="14">
    <source>
        <dbReference type="ARBA" id="ARBA00022884"/>
    </source>
</evidence>
<dbReference type="Pfam" id="PF00035">
    <property type="entry name" value="dsrm"/>
    <property type="match status" value="1"/>
</dbReference>
<evidence type="ECO:0000256" key="3">
    <source>
        <dbReference type="ARBA" id="ARBA00010183"/>
    </source>
</evidence>
<dbReference type="CDD" id="cd10845">
    <property type="entry name" value="DSRM_RNAse_III_family"/>
    <property type="match status" value="1"/>
</dbReference>
<comment type="catalytic activity">
    <reaction evidence="1 15">
        <text>Endonucleolytic cleavage to 5'-phosphomonoester.</text>
        <dbReference type="EC" id="3.1.26.3"/>
    </reaction>
</comment>
<evidence type="ECO:0000259" key="17">
    <source>
        <dbReference type="PROSITE" id="PS50142"/>
    </source>
</evidence>
<dbReference type="GO" id="GO:0008033">
    <property type="term" value="P:tRNA processing"/>
    <property type="evidence" value="ECO:0007669"/>
    <property type="project" value="UniProtKB-KW"/>
</dbReference>
<dbReference type="EC" id="3.1.26.3" evidence="15"/>
<dbReference type="HAMAP" id="MF_00104">
    <property type="entry name" value="RNase_III"/>
    <property type="match status" value="1"/>
</dbReference>
<dbReference type="OrthoDB" id="9805026at2"/>
<dbReference type="CDD" id="cd00593">
    <property type="entry name" value="RIBOc"/>
    <property type="match status" value="1"/>
</dbReference>
<accession>A0A178M6S9</accession>
<keyword evidence="8 15" id="KW-0819">tRNA processing</keyword>
<feature type="binding site" evidence="15">
    <location>
        <position position="122"/>
    </location>
    <ligand>
        <name>Mg(2+)</name>
        <dbReference type="ChEBI" id="CHEBI:18420"/>
    </ligand>
</feature>
<evidence type="ECO:0000256" key="13">
    <source>
        <dbReference type="ARBA" id="ARBA00022842"/>
    </source>
</evidence>
<evidence type="ECO:0000256" key="8">
    <source>
        <dbReference type="ARBA" id="ARBA00022694"/>
    </source>
</evidence>
<keyword evidence="6 15" id="KW-0698">rRNA processing</keyword>
<comment type="subunit">
    <text evidence="4 15">Homodimer.</text>
</comment>
<dbReference type="InterPro" id="IPR014720">
    <property type="entry name" value="dsRBD_dom"/>
</dbReference>
<organism evidence="18 19">
    <name type="scientific">Chloroflexus islandicus</name>
    <dbReference type="NCBI Taxonomy" id="1707952"/>
    <lineage>
        <taxon>Bacteria</taxon>
        <taxon>Bacillati</taxon>
        <taxon>Chloroflexota</taxon>
        <taxon>Chloroflexia</taxon>
        <taxon>Chloroflexales</taxon>
        <taxon>Chloroflexineae</taxon>
        <taxon>Chloroflexaceae</taxon>
        <taxon>Chloroflexus</taxon>
    </lineage>
</organism>
<dbReference type="AlphaFoldDB" id="A0A178M6S9"/>
<dbReference type="GO" id="GO:0010468">
    <property type="term" value="P:regulation of gene expression"/>
    <property type="evidence" value="ECO:0007669"/>
    <property type="project" value="TreeGrafter"/>
</dbReference>
<dbReference type="PANTHER" id="PTHR11207">
    <property type="entry name" value="RIBONUCLEASE III"/>
    <property type="match status" value="1"/>
</dbReference>
<comment type="subcellular location">
    <subcellularLocation>
        <location evidence="2 15">Cytoplasm</location>
    </subcellularLocation>
</comment>
<dbReference type="PANTHER" id="PTHR11207:SF0">
    <property type="entry name" value="RIBONUCLEASE 3"/>
    <property type="match status" value="1"/>
</dbReference>
<keyword evidence="9 15" id="KW-0540">Nuclease</keyword>
<evidence type="ECO:0000259" key="16">
    <source>
        <dbReference type="PROSITE" id="PS50137"/>
    </source>
</evidence>
<dbReference type="GO" id="GO:0042802">
    <property type="term" value="F:identical protein binding"/>
    <property type="evidence" value="ECO:0007669"/>
    <property type="project" value="UniProtKB-ARBA"/>
</dbReference>
<dbReference type="GO" id="GO:0019843">
    <property type="term" value="F:rRNA binding"/>
    <property type="evidence" value="ECO:0007669"/>
    <property type="project" value="UniProtKB-KW"/>
</dbReference>
<evidence type="ECO:0000256" key="5">
    <source>
        <dbReference type="ARBA" id="ARBA00022490"/>
    </source>
</evidence>
<dbReference type="InterPro" id="IPR011907">
    <property type="entry name" value="RNase_III"/>
</dbReference>
<evidence type="ECO:0000313" key="19">
    <source>
        <dbReference type="Proteomes" id="UP000078287"/>
    </source>
</evidence>
<dbReference type="InterPro" id="IPR000999">
    <property type="entry name" value="RNase_III_dom"/>
</dbReference>
<evidence type="ECO:0000256" key="15">
    <source>
        <dbReference type="HAMAP-Rule" id="MF_00104"/>
    </source>
</evidence>
<dbReference type="Gene3D" id="1.10.1520.10">
    <property type="entry name" value="Ribonuclease III domain"/>
    <property type="match status" value="1"/>
</dbReference>
<dbReference type="FunFam" id="3.30.160.20:FF:000003">
    <property type="entry name" value="Ribonuclease 3"/>
    <property type="match status" value="1"/>
</dbReference>
<evidence type="ECO:0000256" key="4">
    <source>
        <dbReference type="ARBA" id="ARBA00011738"/>
    </source>
</evidence>
<dbReference type="PROSITE" id="PS00517">
    <property type="entry name" value="RNASE_3_1"/>
    <property type="match status" value="1"/>
</dbReference>
<feature type="active site" evidence="15">
    <location>
        <position position="125"/>
    </location>
</feature>
<keyword evidence="14 15" id="KW-0694">RNA-binding</keyword>
<comment type="function">
    <text evidence="15">Digests double-stranded RNA. Involved in the processing of primary rRNA transcript to yield the immediate precursors to the large and small rRNAs (23S and 16S). Processes some mRNAs, and tRNAs when they are encoded in the rRNA operon. Processes pre-crRNA and tracrRNA of type II CRISPR loci if present in the organism.</text>
</comment>
<evidence type="ECO:0000256" key="11">
    <source>
        <dbReference type="ARBA" id="ARBA00022759"/>
    </source>
</evidence>
<dbReference type="InterPro" id="IPR036389">
    <property type="entry name" value="RNase_III_sf"/>
</dbReference>
<evidence type="ECO:0000256" key="10">
    <source>
        <dbReference type="ARBA" id="ARBA00022723"/>
    </source>
</evidence>
<evidence type="ECO:0000256" key="6">
    <source>
        <dbReference type="ARBA" id="ARBA00022552"/>
    </source>
</evidence>
<keyword evidence="12 15" id="KW-0378">Hydrolase</keyword>
<dbReference type="PROSITE" id="PS50142">
    <property type="entry name" value="RNASE_3_2"/>
    <property type="match status" value="1"/>
</dbReference>
<comment type="caution">
    <text evidence="18">The sequence shown here is derived from an EMBL/GenBank/DDBJ whole genome shotgun (WGS) entry which is preliminary data.</text>
</comment>
<evidence type="ECO:0000256" key="1">
    <source>
        <dbReference type="ARBA" id="ARBA00000109"/>
    </source>
</evidence>
<evidence type="ECO:0000256" key="2">
    <source>
        <dbReference type="ARBA" id="ARBA00004496"/>
    </source>
</evidence>
<dbReference type="SMART" id="SM00358">
    <property type="entry name" value="DSRM"/>
    <property type="match status" value="1"/>
</dbReference>
<keyword evidence="5 15" id="KW-0963">Cytoplasm</keyword>
<dbReference type="NCBIfam" id="TIGR02191">
    <property type="entry name" value="RNaseIII"/>
    <property type="match status" value="1"/>
</dbReference>
<keyword evidence="11 15" id="KW-0255">Endonuclease</keyword>
<evidence type="ECO:0000256" key="9">
    <source>
        <dbReference type="ARBA" id="ARBA00022722"/>
    </source>
</evidence>
<dbReference type="SMART" id="SM00535">
    <property type="entry name" value="RIBOc"/>
    <property type="match status" value="1"/>
</dbReference>
<protein>
    <recommendedName>
        <fullName evidence="15">Ribonuclease 3</fullName>
        <ecNumber evidence="15">3.1.26.3</ecNumber>
    </recommendedName>
    <alternativeName>
        <fullName evidence="15">Ribonuclease III</fullName>
        <shortName evidence="15">RNase III</shortName>
    </alternativeName>
</protein>
<gene>
    <name evidence="15" type="primary">rnc</name>
    <name evidence="18" type="ORF">A6A03_18445</name>
</gene>
<dbReference type="PROSITE" id="PS50137">
    <property type="entry name" value="DS_RBD"/>
    <property type="match status" value="1"/>
</dbReference>
<feature type="active site" evidence="15">
    <location>
        <position position="53"/>
    </location>
</feature>
<evidence type="ECO:0000313" key="18">
    <source>
        <dbReference type="EMBL" id="OAN43300.1"/>
    </source>
</evidence>
<dbReference type="GO" id="GO:0006364">
    <property type="term" value="P:rRNA processing"/>
    <property type="evidence" value="ECO:0007669"/>
    <property type="project" value="UniProtKB-UniRule"/>
</dbReference>
<dbReference type="RefSeq" id="WP_066790162.1">
    <property type="nucleotide sequence ID" value="NZ_LWQS01000080.1"/>
</dbReference>
<comment type="cofactor">
    <cofactor evidence="15">
        <name>Mg(2+)</name>
        <dbReference type="ChEBI" id="CHEBI:18420"/>
    </cofactor>
</comment>
<keyword evidence="19" id="KW-1185">Reference proteome</keyword>
<evidence type="ECO:0000256" key="12">
    <source>
        <dbReference type="ARBA" id="ARBA00022801"/>
    </source>
</evidence>
<evidence type="ECO:0000256" key="7">
    <source>
        <dbReference type="ARBA" id="ARBA00022664"/>
    </source>
</evidence>
<dbReference type="STRING" id="1707952.A6A03_18445"/>
<dbReference type="GO" id="GO:0006397">
    <property type="term" value="P:mRNA processing"/>
    <property type="evidence" value="ECO:0007669"/>
    <property type="project" value="UniProtKB-UniRule"/>
</dbReference>
<dbReference type="EMBL" id="LWQS01000080">
    <property type="protein sequence ID" value="OAN43300.1"/>
    <property type="molecule type" value="Genomic_DNA"/>
</dbReference>
<dbReference type="SUPFAM" id="SSF54768">
    <property type="entry name" value="dsRNA-binding domain-like"/>
    <property type="match status" value="1"/>
</dbReference>
<reference evidence="18 19" key="1">
    <citation type="submission" date="2016-04" db="EMBL/GenBank/DDBJ databases">
        <title>Chloroflexus islandicus sp. nov., a thermophilic filamentous anoxygenic phototrophic bacterium from geyser Strokkur (Iceland).</title>
        <authorList>
            <person name="Gaisin V.A."/>
            <person name="Kalashnikov A.M."/>
            <person name="Sukhacheva M.V."/>
            <person name="Grouzdev D.S."/>
            <person name="Ivanov T.M."/>
            <person name="Kuznetsov B."/>
            <person name="Gorlenko V.M."/>
        </authorList>
    </citation>
    <scope>NUCLEOTIDE SEQUENCE [LARGE SCALE GENOMIC DNA]</scope>
    <source>
        <strain evidence="19">isl-2</strain>
    </source>
</reference>
<dbReference type="GO" id="GO:0004525">
    <property type="term" value="F:ribonuclease III activity"/>
    <property type="evidence" value="ECO:0007669"/>
    <property type="project" value="UniProtKB-UniRule"/>
</dbReference>
<sequence>MADRLAALERELGLAFRDRKLLQTALTHRSLFNEQPHLLRELTDNERLEFLGDSVLHFVTTTWLFTTFPDQDEATLTHWRAALVSTKGLAECAAQLNLGQYAYLSRGEDNPVGRRRPALLADLFEALIGAIYLDQGLETAIGFIVPFLRARIDTIRQTVTDPTTALQELVQARHKSLPAYRLIEARGPEHRREYVMAVMVEGQEYIGIGSSKKEAKKAAAQAALAALNL</sequence>
<name>A0A178M6S9_9CHLR</name>
<feature type="binding site" evidence="15">
    <location>
        <position position="125"/>
    </location>
    <ligand>
        <name>Mg(2+)</name>
        <dbReference type="ChEBI" id="CHEBI:18420"/>
    </ligand>
</feature>
<keyword evidence="10 15" id="KW-0479">Metal-binding</keyword>
<dbReference type="GO" id="GO:0046872">
    <property type="term" value="F:metal ion binding"/>
    <property type="evidence" value="ECO:0007669"/>
    <property type="project" value="UniProtKB-KW"/>
</dbReference>
<dbReference type="Pfam" id="PF14622">
    <property type="entry name" value="Ribonucleas_3_3"/>
    <property type="match status" value="1"/>
</dbReference>
<dbReference type="GO" id="GO:0005737">
    <property type="term" value="C:cytoplasm"/>
    <property type="evidence" value="ECO:0007669"/>
    <property type="project" value="UniProtKB-SubCell"/>
</dbReference>
<keyword evidence="13 15" id="KW-0460">Magnesium</keyword>
<feature type="domain" description="RNase III" evidence="17">
    <location>
        <begin position="5"/>
        <end position="136"/>
    </location>
</feature>
<dbReference type="FunFam" id="1.10.1520.10:FF:000001">
    <property type="entry name" value="Ribonuclease 3"/>
    <property type="match status" value="1"/>
</dbReference>
<feature type="binding site" evidence="15">
    <location>
        <position position="49"/>
    </location>
    <ligand>
        <name>Mg(2+)</name>
        <dbReference type="ChEBI" id="CHEBI:18420"/>
    </ligand>
</feature>